<dbReference type="GO" id="GO:0006417">
    <property type="term" value="P:regulation of translation"/>
    <property type="evidence" value="ECO:0007669"/>
    <property type="project" value="UniProtKB-KW"/>
</dbReference>
<reference evidence="7 8" key="1">
    <citation type="submission" date="2019-08" db="EMBL/GenBank/DDBJ databases">
        <title>Calorimonas adulescens gen. nov., sp. nov., an anaerobic thermophilic bacterium from Sakhalin hot spring.</title>
        <authorList>
            <person name="Khomyakova M.A."/>
            <person name="Merkel A.Y."/>
            <person name="Novikov A."/>
            <person name="Bonch-Osmolovskaya E.A."/>
            <person name="Slobodkin A.I."/>
        </authorList>
    </citation>
    <scope>NUCLEOTIDE SEQUENCE [LARGE SCALE GENOMIC DNA]</scope>
    <source>
        <strain evidence="7 8">A05MB</strain>
    </source>
</reference>
<dbReference type="Pfam" id="PF00857">
    <property type="entry name" value="Isochorismatase"/>
    <property type="match status" value="1"/>
</dbReference>
<dbReference type="GO" id="GO:0005737">
    <property type="term" value="C:cytoplasm"/>
    <property type="evidence" value="ECO:0007669"/>
    <property type="project" value="UniProtKB-SubCell"/>
</dbReference>
<dbReference type="SUPFAM" id="SSF141457">
    <property type="entry name" value="BH3618-like"/>
    <property type="match status" value="1"/>
</dbReference>
<dbReference type="CDD" id="cd00431">
    <property type="entry name" value="cysteine_hydrolases"/>
    <property type="match status" value="1"/>
</dbReference>
<evidence type="ECO:0000256" key="3">
    <source>
        <dbReference type="ARBA" id="ARBA00022845"/>
    </source>
</evidence>
<evidence type="ECO:0000256" key="4">
    <source>
        <dbReference type="ARBA" id="ARBA00023186"/>
    </source>
</evidence>
<comment type="subcellular location">
    <subcellularLocation>
        <location evidence="5">Cytoplasm</location>
    </subcellularLocation>
</comment>
<sequence length="374" mass="42816">MLLETSNFGPIEYDENEIIYFQNEILGFDGLKKYILVGKDGSEPFIWLQSVENPGLAFVMVDGTDVVSWYKPQIPVEEMRKLSIDDISSMQIYNIVVIPENIEEISCNLKAPIVVNRDKKIAAQIILDEGDYPIRYYLKEDLRGYSMEEEYYRSCENSIRSLYRFVYGLKPIEFNELKKRYPATSNISLLIVDMINGFSRIGPLSSPRIHNLEMPIFTLTKRLVAEGVKDVAFLNDSHHEGSMEFNAFPPHAMAGTQESMIVDSLKGFSQNARIFAKNSLNAFTNPDFNTYVHELIKRGTKCFIIVGNCTDLCVYQTAMTLKMFLNSSDTPVDIIIPYNCVDTFDSIDHYADLINPMFLYHLSMNGIEIVKEIR</sequence>
<dbReference type="InterPro" id="IPR024046">
    <property type="entry name" value="Flagellar_assmbl_FliW_dom_sf"/>
</dbReference>
<dbReference type="RefSeq" id="WP_149544338.1">
    <property type="nucleotide sequence ID" value="NZ_VTPS01000002.1"/>
</dbReference>
<organism evidence="7 8">
    <name type="scientific">Calorimonas adulescens</name>
    <dbReference type="NCBI Taxonomy" id="2606906"/>
    <lineage>
        <taxon>Bacteria</taxon>
        <taxon>Bacillati</taxon>
        <taxon>Bacillota</taxon>
        <taxon>Clostridia</taxon>
        <taxon>Thermoanaerobacterales</taxon>
        <taxon>Thermoanaerobacteraceae</taxon>
        <taxon>Calorimonas</taxon>
    </lineage>
</organism>
<dbReference type="PANTHER" id="PTHR39190">
    <property type="entry name" value="FLAGELLAR ASSEMBLY FACTOR FLIW"/>
    <property type="match status" value="1"/>
</dbReference>
<comment type="function">
    <text evidence="5">Acts as an anti-CsrA protein, binds CsrA and prevents it from repressing translation of its target genes, one of which is flagellin. Binds to flagellin and participates in the assembly of the flagellum.</text>
</comment>
<comment type="subunit">
    <text evidence="5">Interacts with translational regulator CsrA and flagellin(s).</text>
</comment>
<evidence type="ECO:0000259" key="6">
    <source>
        <dbReference type="Pfam" id="PF00857"/>
    </source>
</evidence>
<dbReference type="InterPro" id="IPR036380">
    <property type="entry name" value="Isochorismatase-like_sf"/>
</dbReference>
<dbReference type="PANTHER" id="PTHR39190:SF1">
    <property type="entry name" value="FLAGELLAR ASSEMBLY FACTOR FLIW"/>
    <property type="match status" value="1"/>
</dbReference>
<proteinExistence type="inferred from homology"/>
<evidence type="ECO:0000256" key="2">
    <source>
        <dbReference type="ARBA" id="ARBA00022795"/>
    </source>
</evidence>
<feature type="domain" description="Isochorismatase-like" evidence="6">
    <location>
        <begin position="189"/>
        <end position="321"/>
    </location>
</feature>
<keyword evidence="3 5" id="KW-0810">Translation regulation</keyword>
<accession>A0A5D8QF64</accession>
<name>A0A5D8QF64_9THEO</name>
<dbReference type="Gene3D" id="3.40.50.850">
    <property type="entry name" value="Isochorismatase-like"/>
    <property type="match status" value="1"/>
</dbReference>
<keyword evidence="8" id="KW-1185">Reference proteome</keyword>
<dbReference type="AlphaFoldDB" id="A0A5D8QF64"/>
<keyword evidence="1 5" id="KW-0963">Cytoplasm</keyword>
<protein>
    <recommendedName>
        <fullName evidence="5">Flagellar assembly factor FliW</fullName>
    </recommendedName>
</protein>
<evidence type="ECO:0000313" key="7">
    <source>
        <dbReference type="EMBL" id="TZE83141.1"/>
    </source>
</evidence>
<evidence type="ECO:0000313" key="8">
    <source>
        <dbReference type="Proteomes" id="UP000322976"/>
    </source>
</evidence>
<dbReference type="GO" id="GO:0044780">
    <property type="term" value="P:bacterial-type flagellum assembly"/>
    <property type="evidence" value="ECO:0007669"/>
    <property type="project" value="UniProtKB-UniRule"/>
</dbReference>
<keyword evidence="4 5" id="KW-0143">Chaperone</keyword>
<dbReference type="InterPro" id="IPR003775">
    <property type="entry name" value="Flagellar_assembly_factor_FliW"/>
</dbReference>
<keyword evidence="2 5" id="KW-1005">Bacterial flagellum biogenesis</keyword>
<dbReference type="SUPFAM" id="SSF52499">
    <property type="entry name" value="Isochorismatase-like hydrolases"/>
    <property type="match status" value="1"/>
</dbReference>
<gene>
    <name evidence="5" type="primary">fliW</name>
    <name evidence="7" type="ORF">FWJ32_02125</name>
</gene>
<dbReference type="Pfam" id="PF02623">
    <property type="entry name" value="FliW"/>
    <property type="match status" value="1"/>
</dbReference>
<dbReference type="InterPro" id="IPR000868">
    <property type="entry name" value="Isochorismatase-like_dom"/>
</dbReference>
<evidence type="ECO:0000256" key="5">
    <source>
        <dbReference type="HAMAP-Rule" id="MF_01185"/>
    </source>
</evidence>
<dbReference type="EMBL" id="VTPS01000002">
    <property type="protein sequence ID" value="TZE83141.1"/>
    <property type="molecule type" value="Genomic_DNA"/>
</dbReference>
<dbReference type="Proteomes" id="UP000322976">
    <property type="component" value="Unassembled WGS sequence"/>
</dbReference>
<evidence type="ECO:0000256" key="1">
    <source>
        <dbReference type="ARBA" id="ARBA00022490"/>
    </source>
</evidence>
<comment type="caution">
    <text evidence="7">The sequence shown here is derived from an EMBL/GenBank/DDBJ whole genome shotgun (WGS) entry which is preliminary data.</text>
</comment>
<comment type="similarity">
    <text evidence="5">Belongs to the FliW family.</text>
</comment>
<dbReference type="Gene3D" id="2.30.290.10">
    <property type="entry name" value="BH3618-like"/>
    <property type="match status" value="1"/>
</dbReference>
<dbReference type="HAMAP" id="MF_01185">
    <property type="entry name" value="FliW"/>
    <property type="match status" value="1"/>
</dbReference>